<comment type="caution">
    <text evidence="3">The sequence shown here is derived from an EMBL/GenBank/DDBJ whole genome shotgun (WGS) entry which is preliminary data.</text>
</comment>
<evidence type="ECO:0000313" key="3">
    <source>
        <dbReference type="EMBL" id="PZW32970.1"/>
    </source>
</evidence>
<protein>
    <submittedName>
        <fullName evidence="3">ComEA protein</fullName>
    </submittedName>
</protein>
<gene>
    <name evidence="3" type="ORF">EI42_01515</name>
</gene>
<sequence>MDHSSNQDHDIRPIFIDDIPTFRHHAISASTSIDDEDKPIHDIDEIEAEPEPSKSPKPQYGTLIVALVLSSLLGVALYFAWTAPLPSSTHQVVVTPSVKATMPARSEEPDPPKTTAKIEAYIIGAVQHPGIYSLDAGSRVYHLLKAAGGPLPDANLVALNLAAKLKDGQEVYVTKLGEVPPTYVGGVPGIKDDTQSDSNTEQVNINQATVDELREILHVSSKTAQAIVDYRTRNGPYTAVEDLLQVISQSIYDRIKKQVTV</sequence>
<dbReference type="InterPro" id="IPR019554">
    <property type="entry name" value="Soluble_ligand-bd"/>
</dbReference>
<dbReference type="GO" id="GO:0015627">
    <property type="term" value="C:type II protein secretion system complex"/>
    <property type="evidence" value="ECO:0007669"/>
    <property type="project" value="TreeGrafter"/>
</dbReference>
<dbReference type="AlphaFoldDB" id="A0A326UA87"/>
<dbReference type="RefSeq" id="WP_111320463.1">
    <property type="nucleotide sequence ID" value="NZ_BIFX01000001.1"/>
</dbReference>
<feature type="transmembrane region" description="Helical" evidence="1">
    <location>
        <begin position="60"/>
        <end position="81"/>
    </location>
</feature>
<dbReference type="EMBL" id="QKUF01000003">
    <property type="protein sequence ID" value="PZW32970.1"/>
    <property type="molecule type" value="Genomic_DNA"/>
</dbReference>
<keyword evidence="1" id="KW-0812">Transmembrane</keyword>
<dbReference type="GO" id="GO:0015628">
    <property type="term" value="P:protein secretion by the type II secretion system"/>
    <property type="evidence" value="ECO:0007669"/>
    <property type="project" value="TreeGrafter"/>
</dbReference>
<dbReference type="Pfam" id="PF12836">
    <property type="entry name" value="HHH_3"/>
    <property type="match status" value="1"/>
</dbReference>
<dbReference type="PANTHER" id="PTHR21180">
    <property type="entry name" value="ENDONUCLEASE/EXONUCLEASE/PHOSPHATASE FAMILY DOMAIN-CONTAINING PROTEIN 1"/>
    <property type="match status" value="1"/>
</dbReference>
<accession>A0A326UA87</accession>
<dbReference type="PANTHER" id="PTHR21180:SF32">
    <property type="entry name" value="ENDONUCLEASE_EXONUCLEASE_PHOSPHATASE FAMILY DOMAIN-CONTAINING PROTEIN 1"/>
    <property type="match status" value="1"/>
</dbReference>
<dbReference type="InterPro" id="IPR010994">
    <property type="entry name" value="RuvA_2-like"/>
</dbReference>
<keyword evidence="1" id="KW-0472">Membrane</keyword>
<name>A0A326UA87_THEHA</name>
<reference evidence="3 4" key="1">
    <citation type="submission" date="2018-06" db="EMBL/GenBank/DDBJ databases">
        <title>Genomic Encyclopedia of Archaeal and Bacterial Type Strains, Phase II (KMG-II): from individual species to whole genera.</title>
        <authorList>
            <person name="Goeker M."/>
        </authorList>
    </citation>
    <scope>NUCLEOTIDE SEQUENCE [LARGE SCALE GENOMIC DNA]</scope>
    <source>
        <strain evidence="3 4">ATCC BAA-1881</strain>
    </source>
</reference>
<dbReference type="Pfam" id="PF10531">
    <property type="entry name" value="SLBB"/>
    <property type="match status" value="1"/>
</dbReference>
<organism evidence="3 4">
    <name type="scientific">Thermosporothrix hazakensis</name>
    <dbReference type="NCBI Taxonomy" id="644383"/>
    <lineage>
        <taxon>Bacteria</taxon>
        <taxon>Bacillati</taxon>
        <taxon>Chloroflexota</taxon>
        <taxon>Ktedonobacteria</taxon>
        <taxon>Ktedonobacterales</taxon>
        <taxon>Thermosporotrichaceae</taxon>
        <taxon>Thermosporothrix</taxon>
    </lineage>
</organism>
<dbReference type="Gene3D" id="3.10.560.10">
    <property type="entry name" value="Outer membrane lipoprotein wza domain like"/>
    <property type="match status" value="1"/>
</dbReference>
<keyword evidence="4" id="KW-1185">Reference proteome</keyword>
<dbReference type="OrthoDB" id="9790239at2"/>
<evidence type="ECO:0000256" key="1">
    <source>
        <dbReference type="SAM" id="Phobius"/>
    </source>
</evidence>
<keyword evidence="1" id="KW-1133">Transmembrane helix</keyword>
<dbReference type="Proteomes" id="UP000248806">
    <property type="component" value="Unassembled WGS sequence"/>
</dbReference>
<feature type="domain" description="Soluble ligand binding" evidence="2">
    <location>
        <begin position="121"/>
        <end position="173"/>
    </location>
</feature>
<evidence type="ECO:0000313" key="4">
    <source>
        <dbReference type="Proteomes" id="UP000248806"/>
    </source>
</evidence>
<dbReference type="SUPFAM" id="SSF47781">
    <property type="entry name" value="RuvA domain 2-like"/>
    <property type="match status" value="1"/>
</dbReference>
<dbReference type="Gene3D" id="1.10.150.310">
    <property type="entry name" value="Tex RuvX-like domain-like"/>
    <property type="match status" value="1"/>
</dbReference>
<proteinExistence type="predicted"/>
<dbReference type="InterPro" id="IPR051675">
    <property type="entry name" value="Endo/Exo/Phosphatase_dom_1"/>
</dbReference>
<evidence type="ECO:0000259" key="2">
    <source>
        <dbReference type="Pfam" id="PF10531"/>
    </source>
</evidence>